<dbReference type="STRING" id="5364.A0A5C3NU53"/>
<dbReference type="InterPro" id="IPR002828">
    <property type="entry name" value="SurE-like_Pase/nucleotidase"/>
</dbReference>
<evidence type="ECO:0000313" key="3">
    <source>
        <dbReference type="EMBL" id="TFK57281.1"/>
    </source>
</evidence>
<dbReference type="GO" id="GO:0000932">
    <property type="term" value="C:P-body"/>
    <property type="evidence" value="ECO:0007669"/>
    <property type="project" value="TreeGrafter"/>
</dbReference>
<sequence length="338" mass="37049">MAHRKLRNDDGPPGRDSPYVYGFYRYLTDNFGWDVKVVVPSTQKSWIGKAYQIKDIIQGRYYYPREPDGQGETSPVSRQLKDGEVAEWILLDGTPATCANIALHNLYKGEIDLVLSGPNFGRNTSSAFALSSGTIGAALSSSLSHVRSIAVSYGTVNRPTPTTYFDPAHQLAGRIITHLWENWGKDEGGLRNGEVDLYNINIPMIEELLSEAGLQIHWTTIWRNAYGRLFAAHAPEEAPALQRTGSSGGPDAPVAQDSREQSGKDSDASQVGKLVFKFHPDMHDLIFPGEDILPVGSDGWAMHKGHASVTPMRASFAEPNLEIATRDSSVSGARILKL</sequence>
<protein>
    <submittedName>
        <fullName evidence="3">Sure-like protein</fullName>
    </submittedName>
</protein>
<reference evidence="3 4" key="1">
    <citation type="journal article" date="2019" name="Nat. Ecol. Evol.">
        <title>Megaphylogeny resolves global patterns of mushroom evolution.</title>
        <authorList>
            <person name="Varga T."/>
            <person name="Krizsan K."/>
            <person name="Foldi C."/>
            <person name="Dima B."/>
            <person name="Sanchez-Garcia M."/>
            <person name="Sanchez-Ramirez S."/>
            <person name="Szollosi G.J."/>
            <person name="Szarkandi J.G."/>
            <person name="Papp V."/>
            <person name="Albert L."/>
            <person name="Andreopoulos W."/>
            <person name="Angelini C."/>
            <person name="Antonin V."/>
            <person name="Barry K.W."/>
            <person name="Bougher N.L."/>
            <person name="Buchanan P."/>
            <person name="Buyck B."/>
            <person name="Bense V."/>
            <person name="Catcheside P."/>
            <person name="Chovatia M."/>
            <person name="Cooper J."/>
            <person name="Damon W."/>
            <person name="Desjardin D."/>
            <person name="Finy P."/>
            <person name="Geml J."/>
            <person name="Haridas S."/>
            <person name="Hughes K."/>
            <person name="Justo A."/>
            <person name="Karasinski D."/>
            <person name="Kautmanova I."/>
            <person name="Kiss B."/>
            <person name="Kocsube S."/>
            <person name="Kotiranta H."/>
            <person name="LaButti K.M."/>
            <person name="Lechner B.E."/>
            <person name="Liimatainen K."/>
            <person name="Lipzen A."/>
            <person name="Lukacs Z."/>
            <person name="Mihaltcheva S."/>
            <person name="Morgado L.N."/>
            <person name="Niskanen T."/>
            <person name="Noordeloos M.E."/>
            <person name="Ohm R.A."/>
            <person name="Ortiz-Santana B."/>
            <person name="Ovrebo C."/>
            <person name="Racz N."/>
            <person name="Riley R."/>
            <person name="Savchenko A."/>
            <person name="Shiryaev A."/>
            <person name="Soop K."/>
            <person name="Spirin V."/>
            <person name="Szebenyi C."/>
            <person name="Tomsovsky M."/>
            <person name="Tulloss R.E."/>
            <person name="Uehling J."/>
            <person name="Grigoriev I.V."/>
            <person name="Vagvolgyi C."/>
            <person name="Papp T."/>
            <person name="Martin F.M."/>
            <person name="Miettinen O."/>
            <person name="Hibbett D.S."/>
            <person name="Nagy L.G."/>
        </authorList>
    </citation>
    <scope>NUCLEOTIDE SEQUENCE [LARGE SCALE GENOMIC DNA]</scope>
    <source>
        <strain evidence="3 4">OMC1185</strain>
    </source>
</reference>
<organism evidence="3 4">
    <name type="scientific">Heliocybe sulcata</name>
    <dbReference type="NCBI Taxonomy" id="5364"/>
    <lineage>
        <taxon>Eukaryota</taxon>
        <taxon>Fungi</taxon>
        <taxon>Dikarya</taxon>
        <taxon>Basidiomycota</taxon>
        <taxon>Agaricomycotina</taxon>
        <taxon>Agaricomycetes</taxon>
        <taxon>Gloeophyllales</taxon>
        <taxon>Gloeophyllaceae</taxon>
        <taxon>Heliocybe</taxon>
    </lineage>
</organism>
<dbReference type="EMBL" id="ML213503">
    <property type="protein sequence ID" value="TFK57281.1"/>
    <property type="molecule type" value="Genomic_DNA"/>
</dbReference>
<dbReference type="PANTHER" id="PTHR47551:SF1">
    <property type="entry name" value="TUBULIN--TYROSINE LIGASE PBY1-RELATED"/>
    <property type="match status" value="1"/>
</dbReference>
<dbReference type="SUPFAM" id="SSF64167">
    <property type="entry name" value="SurE-like"/>
    <property type="match status" value="1"/>
</dbReference>
<feature type="domain" description="Survival protein SurE-like phosphatase/nucleotidase" evidence="2">
    <location>
        <begin position="7"/>
        <end position="226"/>
    </location>
</feature>
<evidence type="ECO:0000313" key="4">
    <source>
        <dbReference type="Proteomes" id="UP000305948"/>
    </source>
</evidence>
<evidence type="ECO:0000256" key="1">
    <source>
        <dbReference type="SAM" id="MobiDB-lite"/>
    </source>
</evidence>
<dbReference type="AlphaFoldDB" id="A0A5C3NU53"/>
<dbReference type="OrthoDB" id="202825at2759"/>
<feature type="compositionally biased region" description="Basic and acidic residues" evidence="1">
    <location>
        <begin position="257"/>
        <end position="267"/>
    </location>
</feature>
<feature type="region of interest" description="Disordered" evidence="1">
    <location>
        <begin position="239"/>
        <end position="268"/>
    </location>
</feature>
<dbReference type="GO" id="GO:0016787">
    <property type="term" value="F:hydrolase activity"/>
    <property type="evidence" value="ECO:0007669"/>
    <property type="project" value="InterPro"/>
</dbReference>
<dbReference type="Gene3D" id="3.40.1210.10">
    <property type="entry name" value="Survival protein SurE-like phosphatase/nucleotidase"/>
    <property type="match status" value="1"/>
</dbReference>
<dbReference type="NCBIfam" id="TIGR00087">
    <property type="entry name" value="surE"/>
    <property type="match status" value="1"/>
</dbReference>
<keyword evidence="4" id="KW-1185">Reference proteome</keyword>
<proteinExistence type="predicted"/>
<dbReference type="Pfam" id="PF01975">
    <property type="entry name" value="SurE"/>
    <property type="match status" value="1"/>
</dbReference>
<dbReference type="PANTHER" id="PTHR47551">
    <property type="entry name" value="TUBULIN--TYROSINE LIGASE PBY1-RELATED"/>
    <property type="match status" value="1"/>
</dbReference>
<name>A0A5C3NU53_9AGAM</name>
<dbReference type="InterPro" id="IPR036523">
    <property type="entry name" value="SurE-like_sf"/>
</dbReference>
<gene>
    <name evidence="3" type="ORF">OE88DRAFT_1803847</name>
</gene>
<dbReference type="Proteomes" id="UP000305948">
    <property type="component" value="Unassembled WGS sequence"/>
</dbReference>
<accession>A0A5C3NU53</accession>
<dbReference type="InterPro" id="IPR027746">
    <property type="entry name" value="TTL"/>
</dbReference>
<evidence type="ECO:0000259" key="2">
    <source>
        <dbReference type="Pfam" id="PF01975"/>
    </source>
</evidence>